<organism evidence="2 3">
    <name type="scientific">Glaciihabitans arcticus</name>
    <dbReference type="NCBI Taxonomy" id="2668039"/>
    <lineage>
        <taxon>Bacteria</taxon>
        <taxon>Bacillati</taxon>
        <taxon>Actinomycetota</taxon>
        <taxon>Actinomycetes</taxon>
        <taxon>Micrococcales</taxon>
        <taxon>Microbacteriaceae</taxon>
        <taxon>Glaciihabitans</taxon>
    </lineage>
</organism>
<sequence length="306" mass="33611">MRVAITGGTGFVGGHLAARLDQSQTVVISRRTGIDVENEVALAAAFAGCDVVVHAAGINREIGDQTFQRVHVDGTRSMIAAAQRAGIKRIVMVSFLRARPDCGSGYHETKWAAEELIRESGIDHTILKASMMYGHGDHMVDHVSRAVKTWPVFATVGYRERMVRPIPIEDFVDVLVAATEGRIAEPTVAVMGAEELPLGDAVRRIARIVGRKPLFVAVPVWSIRILAQLTEWAMVVPLVAKAQAQMLAEGVNKPAPWAPELPEDIRPSHLFTDESIRAALPAEGRFGWSDLRVAIWFRRWRGFRAA</sequence>
<feature type="domain" description="NAD(P)-binding" evidence="1">
    <location>
        <begin position="34"/>
        <end position="132"/>
    </location>
</feature>
<dbReference type="Gene3D" id="3.40.50.720">
    <property type="entry name" value="NAD(P)-binding Rossmann-like Domain"/>
    <property type="match status" value="1"/>
</dbReference>
<dbReference type="InterPro" id="IPR036291">
    <property type="entry name" value="NAD(P)-bd_dom_sf"/>
</dbReference>
<dbReference type="InterPro" id="IPR051207">
    <property type="entry name" value="ComplexI_NDUFA9_subunit"/>
</dbReference>
<reference evidence="3" key="1">
    <citation type="submission" date="2019-02" db="EMBL/GenBank/DDBJ databases">
        <title>Glaciihabitans arcticus sp. nov., a psychrotolerant bacterium isolated from polar soil.</title>
        <authorList>
            <person name="Dahal R.H."/>
        </authorList>
    </citation>
    <scope>NUCLEOTIDE SEQUENCE [LARGE SCALE GENOMIC DNA]</scope>
    <source>
        <strain evidence="3">RP-3-7</strain>
    </source>
</reference>
<dbReference type="AlphaFoldDB" id="A0A4Q9GVJ9"/>
<dbReference type="SUPFAM" id="SSF51735">
    <property type="entry name" value="NAD(P)-binding Rossmann-fold domains"/>
    <property type="match status" value="1"/>
</dbReference>
<comment type="caution">
    <text evidence="2">The sequence shown here is derived from an EMBL/GenBank/DDBJ whole genome shotgun (WGS) entry which is preliminary data.</text>
</comment>
<accession>A0A4Q9GVJ9</accession>
<keyword evidence="3" id="KW-1185">Reference proteome</keyword>
<evidence type="ECO:0000259" key="1">
    <source>
        <dbReference type="Pfam" id="PF13460"/>
    </source>
</evidence>
<dbReference type="Proteomes" id="UP000294194">
    <property type="component" value="Unassembled WGS sequence"/>
</dbReference>
<dbReference type="Pfam" id="PF13460">
    <property type="entry name" value="NAD_binding_10"/>
    <property type="match status" value="1"/>
</dbReference>
<name>A0A4Q9GVJ9_9MICO</name>
<evidence type="ECO:0000313" key="3">
    <source>
        <dbReference type="Proteomes" id="UP000294194"/>
    </source>
</evidence>
<dbReference type="GO" id="GO:0044877">
    <property type="term" value="F:protein-containing complex binding"/>
    <property type="evidence" value="ECO:0007669"/>
    <property type="project" value="TreeGrafter"/>
</dbReference>
<dbReference type="InterPro" id="IPR016040">
    <property type="entry name" value="NAD(P)-bd_dom"/>
</dbReference>
<dbReference type="EMBL" id="SISG01000001">
    <property type="protein sequence ID" value="TBN57608.1"/>
    <property type="molecule type" value="Genomic_DNA"/>
</dbReference>
<dbReference type="PANTHER" id="PTHR12126">
    <property type="entry name" value="NADH-UBIQUINONE OXIDOREDUCTASE 39 KDA SUBUNIT-RELATED"/>
    <property type="match status" value="1"/>
</dbReference>
<dbReference type="PANTHER" id="PTHR12126:SF11">
    <property type="entry name" value="NADH DEHYDROGENASE [UBIQUINONE] 1 ALPHA SUBCOMPLEX SUBUNIT 9, MITOCHONDRIAL"/>
    <property type="match status" value="1"/>
</dbReference>
<evidence type="ECO:0000313" key="2">
    <source>
        <dbReference type="EMBL" id="TBN57608.1"/>
    </source>
</evidence>
<proteinExistence type="predicted"/>
<protein>
    <submittedName>
        <fullName evidence="2">NAD-dependent epimerase/dehydratase family protein</fullName>
    </submittedName>
</protein>
<dbReference type="RefSeq" id="WP_130981719.1">
    <property type="nucleotide sequence ID" value="NZ_SISG01000001.1"/>
</dbReference>
<gene>
    <name evidence="2" type="ORF">EYE40_09540</name>
</gene>